<protein>
    <submittedName>
        <fullName evidence="4">Alpha-rhamnosidase</fullName>
    </submittedName>
</protein>
<dbReference type="STRING" id="1176587.A8C56_20595"/>
<dbReference type="EMBL" id="CP015772">
    <property type="protein sequence ID" value="ANH84101.1"/>
    <property type="molecule type" value="Genomic_DNA"/>
</dbReference>
<reference evidence="4 5" key="1">
    <citation type="submission" date="2016-05" db="EMBL/GenBank/DDBJ databases">
        <title>Niabella ginsenosidivorans BS26 whole genome sequencing.</title>
        <authorList>
            <person name="Im W.T."/>
            <person name="Siddiqi M.Z."/>
        </authorList>
    </citation>
    <scope>NUCLEOTIDE SEQUENCE [LARGE SCALE GENOMIC DNA]</scope>
    <source>
        <strain evidence="4 5">BS26</strain>
    </source>
</reference>
<dbReference type="AlphaFoldDB" id="A0A1A9IBN6"/>
<dbReference type="Pfam" id="PF08531">
    <property type="entry name" value="Bac_rhamnosid_N"/>
    <property type="match status" value="1"/>
</dbReference>
<evidence type="ECO:0000313" key="4">
    <source>
        <dbReference type="EMBL" id="ANH84101.1"/>
    </source>
</evidence>
<dbReference type="PANTHER" id="PTHR34987:SF2">
    <property type="entry name" value="B, PUTATIVE (AFU_ORTHOLOGUE AFUA_7G05040)-RELATED"/>
    <property type="match status" value="1"/>
</dbReference>
<dbReference type="Pfam" id="PF17390">
    <property type="entry name" value="Bac_rhamnosid_C"/>
    <property type="match status" value="1"/>
</dbReference>
<feature type="domain" description="Alpha-L-rhamnosidase C-terminal" evidence="3">
    <location>
        <begin position="705"/>
        <end position="776"/>
    </location>
</feature>
<evidence type="ECO:0000259" key="2">
    <source>
        <dbReference type="Pfam" id="PF17389"/>
    </source>
</evidence>
<dbReference type="Gene3D" id="2.60.120.260">
    <property type="entry name" value="Galactose-binding domain-like"/>
    <property type="match status" value="1"/>
</dbReference>
<name>A0A1A9IBN6_9BACT</name>
<dbReference type="InterPro" id="IPR012341">
    <property type="entry name" value="6hp_glycosidase-like_sf"/>
</dbReference>
<feature type="domain" description="Bacterial alpha-L-rhamnosidase N-terminal" evidence="1">
    <location>
        <begin position="70"/>
        <end position="203"/>
    </location>
</feature>
<dbReference type="InterPro" id="IPR013737">
    <property type="entry name" value="Bac_rhamnosid_N"/>
</dbReference>
<accession>A0A1A9IBN6</accession>
<dbReference type="SUPFAM" id="SSF48208">
    <property type="entry name" value="Six-hairpin glycosidases"/>
    <property type="match status" value="1"/>
</dbReference>
<proteinExistence type="predicted"/>
<evidence type="ECO:0000259" key="1">
    <source>
        <dbReference type="Pfam" id="PF08531"/>
    </source>
</evidence>
<dbReference type="GO" id="GO:0005975">
    <property type="term" value="P:carbohydrate metabolic process"/>
    <property type="evidence" value="ECO:0007669"/>
    <property type="project" value="InterPro"/>
</dbReference>
<dbReference type="Gene3D" id="2.60.420.10">
    <property type="entry name" value="Maltose phosphorylase, domain 3"/>
    <property type="match status" value="1"/>
</dbReference>
<evidence type="ECO:0000313" key="5">
    <source>
        <dbReference type="Proteomes" id="UP000077667"/>
    </source>
</evidence>
<keyword evidence="5" id="KW-1185">Reference proteome</keyword>
<dbReference type="PANTHER" id="PTHR34987">
    <property type="entry name" value="C, PUTATIVE (AFU_ORTHOLOGUE AFUA_3G02880)-RELATED"/>
    <property type="match status" value="1"/>
</dbReference>
<dbReference type="InterPro" id="IPR008928">
    <property type="entry name" value="6-hairpin_glycosidase_sf"/>
</dbReference>
<dbReference type="RefSeq" id="WP_067762357.1">
    <property type="nucleotide sequence ID" value="NZ_CP015772.1"/>
</dbReference>
<dbReference type="Pfam" id="PF17389">
    <property type="entry name" value="Bac_rhamnosid6H"/>
    <property type="match status" value="1"/>
</dbReference>
<organism evidence="4 5">
    <name type="scientific">Niabella ginsenosidivorans</name>
    <dbReference type="NCBI Taxonomy" id="1176587"/>
    <lineage>
        <taxon>Bacteria</taxon>
        <taxon>Pseudomonadati</taxon>
        <taxon>Bacteroidota</taxon>
        <taxon>Chitinophagia</taxon>
        <taxon>Chitinophagales</taxon>
        <taxon>Chitinophagaceae</taxon>
        <taxon>Niabella</taxon>
    </lineage>
</organism>
<dbReference type="Gene3D" id="1.50.10.10">
    <property type="match status" value="1"/>
</dbReference>
<dbReference type="OrthoDB" id="9815108at2"/>
<sequence>MKYLLTITAYLLVFVIQVYSQSTATPETNRRWNAQWISTANLPHNGEEYGVYYFRKTVTLPEKPASFPIHISADNCYKLYVNNTLVSIGPARGSLYNWNYETADIAQYLTAGKNTIAAMIWNEANFRPEYQQSLRAAFIVQGATGATEILNTNATWKSIQDKAFAPAWAPFVAVNGQFVNMNETITGWNAPGFDDSKWAPATQLFGGQPKGLTDGFGYMLVPSPIPARELTYQPINVVRQVSGMQPPSATGKLFPLTIPAHTNVTILLDQTYETNAYPTIVFSGGKEAGLSLGYAEALYNSAGKGNRNEVKGREFKGLRDTLVSSGKNGQAFTPFHFRTFRYLRLIVQTKETPLTIDSLYGTFTAYPFKQAAIFNTDNAEIKQILDIGWRTARLNAFETYTDCPYYEQLQYIGDTRIQAMISYYYSGDDRLARNALNLMNDSRLPEGVTLSRYPTRSTQVISTFSLWYIGMLYDYWMYRNDPDFLKDKLMGARAILDFFGKYQQPDGSLHNTPYWTFVDWANGKNWMMGAPPNGADGSSAIFDLQLLWAYQWAEALERHIGSAAFADQYQQKAAQLKQTIQSKYWDAAKGLYADTKEKTSFSQHANALALLTGLVNKDGMQAFGKRLLADNTLTQCTIYFKYYLHQALVKAGLGNDYMNWLDTWRDNIKMGLTTWAEEPDLHKTRSDCHAWGSSPNIEFFRTVLGIDSDAPGFGKIKVEPHLGNLTKASGEMPHPNGKVVVSYTFKNKKWDIRITLPQNTSGVLVWKEKTYALKAGESRFTI</sequence>
<dbReference type="SUPFAM" id="SSF49785">
    <property type="entry name" value="Galactose-binding domain-like"/>
    <property type="match status" value="1"/>
</dbReference>
<dbReference type="Proteomes" id="UP000077667">
    <property type="component" value="Chromosome"/>
</dbReference>
<dbReference type="InterPro" id="IPR008979">
    <property type="entry name" value="Galactose-bd-like_sf"/>
</dbReference>
<dbReference type="KEGG" id="nia:A8C56_20595"/>
<dbReference type="InterPro" id="IPR035396">
    <property type="entry name" value="Bac_rhamnosid6H"/>
</dbReference>
<gene>
    <name evidence="4" type="ORF">A8C56_20595</name>
</gene>
<evidence type="ECO:0000259" key="3">
    <source>
        <dbReference type="Pfam" id="PF17390"/>
    </source>
</evidence>
<dbReference type="InterPro" id="IPR035398">
    <property type="entry name" value="Bac_rhamnosid_C"/>
</dbReference>
<feature type="domain" description="Alpha-L-rhamnosidase six-hairpin glycosidase" evidence="2">
    <location>
        <begin position="369"/>
        <end position="696"/>
    </location>
</feature>